<evidence type="ECO:0000256" key="7">
    <source>
        <dbReference type="ARBA" id="ARBA00022630"/>
    </source>
</evidence>
<feature type="binding site" evidence="13">
    <location>
        <position position="80"/>
    </location>
    <ligand>
        <name>substrate</name>
    </ligand>
</feature>
<keyword evidence="8 13" id="KW-0288">FMN</keyword>
<dbReference type="Gene3D" id="3.20.20.70">
    <property type="entry name" value="Aldolase class I"/>
    <property type="match status" value="1"/>
</dbReference>
<dbReference type="GO" id="GO:0005886">
    <property type="term" value="C:plasma membrane"/>
    <property type="evidence" value="ECO:0007669"/>
    <property type="project" value="UniProtKB-SubCell"/>
</dbReference>
<feature type="binding site" evidence="13">
    <location>
        <position position="186"/>
    </location>
    <ligand>
        <name>FMN</name>
        <dbReference type="ChEBI" id="CHEBI:58210"/>
    </ligand>
</feature>
<reference evidence="15 16" key="1">
    <citation type="submission" date="2020-03" db="EMBL/GenBank/DDBJ databases">
        <authorList>
            <consortium name="Genoscope - CEA"/>
            <person name="William W."/>
        </authorList>
    </citation>
    <scope>NUCLEOTIDE SEQUENCE [LARGE SCALE GENOMIC DNA]</scope>
    <source>
        <strain evidence="16">DSM 16959</strain>
    </source>
</reference>
<gene>
    <name evidence="13 15" type="primary">pyrD</name>
    <name evidence="15" type="ORF">DENOEST_1663</name>
</gene>
<feature type="binding site" evidence="13">
    <location>
        <position position="100"/>
    </location>
    <ligand>
        <name>FMN</name>
        <dbReference type="ChEBI" id="CHEBI:58210"/>
    </ligand>
</feature>
<keyword evidence="9 13" id="KW-0665">Pyrimidine biosynthesis</keyword>
<dbReference type="Pfam" id="PF01180">
    <property type="entry name" value="DHO_dh"/>
    <property type="match status" value="1"/>
</dbReference>
<dbReference type="InterPro" id="IPR012135">
    <property type="entry name" value="Dihydroorotate_DH_1_2"/>
</dbReference>
<feature type="binding site" evidence="13">
    <location>
        <position position="259"/>
    </location>
    <ligand>
        <name>FMN</name>
        <dbReference type="ChEBI" id="CHEBI:58210"/>
    </ligand>
</feature>
<comment type="similarity">
    <text evidence="4 13">Belongs to the dihydroorotate dehydrogenase family. Type 2 subfamily.</text>
</comment>
<comment type="pathway">
    <text evidence="3 13">Pyrimidine metabolism; UMP biosynthesis via de novo pathway; orotate from (S)-dihydroorotate (quinone route): step 1/1.</text>
</comment>
<dbReference type="EMBL" id="LR778301">
    <property type="protein sequence ID" value="CAB1368828.1"/>
    <property type="molecule type" value="Genomic_DNA"/>
</dbReference>
<evidence type="ECO:0000256" key="10">
    <source>
        <dbReference type="ARBA" id="ARBA00023002"/>
    </source>
</evidence>
<evidence type="ECO:0000256" key="9">
    <source>
        <dbReference type="ARBA" id="ARBA00022975"/>
    </source>
</evidence>
<comment type="function">
    <text evidence="1 13">Catalyzes the conversion of dihydroorotate to orotate with quinone as electron acceptor.</text>
</comment>
<feature type="binding site" evidence="13">
    <location>
        <position position="191"/>
    </location>
    <ligand>
        <name>substrate</name>
    </ligand>
</feature>
<evidence type="ECO:0000313" key="15">
    <source>
        <dbReference type="EMBL" id="CAB1368828.1"/>
    </source>
</evidence>
<dbReference type="PROSITE" id="PS00912">
    <property type="entry name" value="DHODEHASE_2"/>
    <property type="match status" value="1"/>
</dbReference>
<evidence type="ECO:0000256" key="2">
    <source>
        <dbReference type="ARBA" id="ARBA00004202"/>
    </source>
</evidence>
<comment type="subunit">
    <text evidence="5 13">Monomer.</text>
</comment>
<dbReference type="InterPro" id="IPR050074">
    <property type="entry name" value="DHO_dehydrogenase"/>
</dbReference>
<evidence type="ECO:0000313" key="16">
    <source>
        <dbReference type="Proteomes" id="UP000515733"/>
    </source>
</evidence>
<evidence type="ECO:0000256" key="1">
    <source>
        <dbReference type="ARBA" id="ARBA00003125"/>
    </source>
</evidence>
<feature type="binding site" evidence="13">
    <location>
        <position position="282"/>
    </location>
    <ligand>
        <name>FMN</name>
        <dbReference type="ChEBI" id="CHEBI:58210"/>
    </ligand>
</feature>
<evidence type="ECO:0000256" key="12">
    <source>
        <dbReference type="ARBA" id="ARBA00048639"/>
    </source>
</evidence>
<dbReference type="PANTHER" id="PTHR48109">
    <property type="entry name" value="DIHYDROOROTATE DEHYDROGENASE (QUINONE), MITOCHONDRIAL-RELATED"/>
    <property type="match status" value="1"/>
</dbReference>
<dbReference type="NCBIfam" id="NF003644">
    <property type="entry name" value="PRK05286.1-1"/>
    <property type="match status" value="1"/>
</dbReference>
<name>A0A6S6Y8L6_9PROT</name>
<feature type="binding site" evidence="13">
    <location>
        <position position="186"/>
    </location>
    <ligand>
        <name>substrate</name>
    </ligand>
</feature>
<dbReference type="InterPro" id="IPR001295">
    <property type="entry name" value="Dihydroorotate_DH_CS"/>
</dbReference>
<keyword evidence="11 13" id="KW-0472">Membrane</keyword>
<dbReference type="PROSITE" id="PS00911">
    <property type="entry name" value="DHODEHASE_1"/>
    <property type="match status" value="1"/>
</dbReference>
<evidence type="ECO:0000256" key="5">
    <source>
        <dbReference type="ARBA" id="ARBA00011245"/>
    </source>
</evidence>
<evidence type="ECO:0000256" key="8">
    <source>
        <dbReference type="ARBA" id="ARBA00022643"/>
    </source>
</evidence>
<sequence length="351" mass="37431">MTSGKPSKLSDLPLMLPYCLIRPLLFSLGAESAHEATLAGLKRLERLGLLPPPPAPRDKPVTVMGLDFPNRVGLAAGLDKNGECIDAWGRLGFGFVEIGTVTPRPQPGNPKPRLFRLPERQAIINRMGFNNHGVEALLSNVRQARFKGVLGINIGKNFDTPIERAAEDYLICLNKVYDAASYVTVNISSPNTKNLRQLQGESELDALLGALKARQTRLADQHGRYVPLALKIAPDLEGEQITMIADALRRHRIDGVIATNTTLDRKGVEGLAHAGEAGGLSGAPLFEKSTAVVRALATALGGELPIIAAGGITDGPRAHAKLEAGAALVQIYSGLVFRGPELIQECVTATA</sequence>
<dbReference type="InterPro" id="IPR005720">
    <property type="entry name" value="Dihydroorotate_DH_cat"/>
</dbReference>
<dbReference type="GO" id="GO:0106430">
    <property type="term" value="F:dihydroorotate dehydrogenase (quinone) activity"/>
    <property type="evidence" value="ECO:0007669"/>
    <property type="project" value="UniProtKB-EC"/>
</dbReference>
<evidence type="ECO:0000256" key="4">
    <source>
        <dbReference type="ARBA" id="ARBA00005359"/>
    </source>
</evidence>
<protein>
    <recommendedName>
        <fullName evidence="13">Dihydroorotate dehydrogenase (quinone)</fullName>
        <ecNumber evidence="13">1.3.5.2</ecNumber>
    </recommendedName>
    <alternativeName>
        <fullName evidence="13">DHOdehase</fullName>
        <shortName evidence="13">DHOD</shortName>
        <shortName evidence="13">DHODase</shortName>
    </alternativeName>
    <alternativeName>
        <fullName evidence="13">Dihydroorotate oxidase</fullName>
    </alternativeName>
</protein>
<dbReference type="KEGG" id="doe:DENOEST_1663"/>
<dbReference type="HAMAP" id="MF_00225">
    <property type="entry name" value="DHO_dh_type2"/>
    <property type="match status" value="1"/>
</dbReference>
<keyword evidence="10 13" id="KW-0560">Oxidoreductase</keyword>
<dbReference type="GO" id="GO:0005737">
    <property type="term" value="C:cytoplasm"/>
    <property type="evidence" value="ECO:0007669"/>
    <property type="project" value="InterPro"/>
</dbReference>
<keyword evidence="6 13" id="KW-1003">Cell membrane</keyword>
<evidence type="ECO:0000256" key="3">
    <source>
        <dbReference type="ARBA" id="ARBA00005161"/>
    </source>
</evidence>
<dbReference type="Proteomes" id="UP000515733">
    <property type="component" value="Chromosome"/>
</dbReference>
<dbReference type="GO" id="GO:0044205">
    <property type="term" value="P:'de novo' UMP biosynthetic process"/>
    <property type="evidence" value="ECO:0007669"/>
    <property type="project" value="UniProtKB-UniRule"/>
</dbReference>
<comment type="catalytic activity">
    <reaction evidence="12 13">
        <text>(S)-dihydroorotate + a quinone = orotate + a quinol</text>
        <dbReference type="Rhea" id="RHEA:30187"/>
        <dbReference type="ChEBI" id="CHEBI:24646"/>
        <dbReference type="ChEBI" id="CHEBI:30839"/>
        <dbReference type="ChEBI" id="CHEBI:30864"/>
        <dbReference type="ChEBI" id="CHEBI:132124"/>
        <dbReference type="EC" id="1.3.5.2"/>
    </reaction>
</comment>
<organism evidence="15 16">
    <name type="scientific">Denitratisoma oestradiolicum</name>
    <dbReference type="NCBI Taxonomy" id="311182"/>
    <lineage>
        <taxon>Bacteria</taxon>
        <taxon>Pseudomonadati</taxon>
        <taxon>Pseudomonadota</taxon>
        <taxon>Betaproteobacteria</taxon>
        <taxon>Nitrosomonadales</taxon>
        <taxon>Sterolibacteriaceae</taxon>
        <taxon>Denitratisoma</taxon>
    </lineage>
</organism>
<dbReference type="InterPro" id="IPR005719">
    <property type="entry name" value="Dihydroorotate_DH_2"/>
</dbReference>
<keyword evidence="7 13" id="KW-0285">Flavoprotein</keyword>
<dbReference type="GO" id="GO:0006207">
    <property type="term" value="P:'de novo' pyrimidine nucleobase biosynthetic process"/>
    <property type="evidence" value="ECO:0007669"/>
    <property type="project" value="UniProtKB-UniRule"/>
</dbReference>
<comment type="subcellular location">
    <subcellularLocation>
        <location evidence="2 13">Cell membrane</location>
        <topology evidence="2 13">Peripheral membrane protein</topology>
    </subcellularLocation>
</comment>
<dbReference type="InterPro" id="IPR013785">
    <property type="entry name" value="Aldolase_TIM"/>
</dbReference>
<feature type="domain" description="Dihydroorotate dehydrogenase catalytic" evidence="14">
    <location>
        <begin position="61"/>
        <end position="345"/>
    </location>
</feature>
<proteinExistence type="inferred from homology"/>
<dbReference type="UniPathway" id="UPA00070">
    <property type="reaction ID" value="UER00946"/>
</dbReference>
<dbReference type="FunFam" id="3.20.20.70:FF:000028">
    <property type="entry name" value="Dihydroorotate dehydrogenase (quinone)"/>
    <property type="match status" value="1"/>
</dbReference>
<dbReference type="EC" id="1.3.5.2" evidence="13"/>
<feature type="binding site" evidence="13">
    <location>
        <position position="311"/>
    </location>
    <ligand>
        <name>FMN</name>
        <dbReference type="ChEBI" id="CHEBI:58210"/>
    </ligand>
</feature>
<dbReference type="SUPFAM" id="SSF51395">
    <property type="entry name" value="FMN-linked oxidoreductases"/>
    <property type="match status" value="1"/>
</dbReference>
<feature type="binding site" evidence="13">
    <location>
        <position position="153"/>
    </location>
    <ligand>
        <name>FMN</name>
        <dbReference type="ChEBI" id="CHEBI:58210"/>
    </ligand>
</feature>
<dbReference type="NCBIfam" id="NF003645">
    <property type="entry name" value="PRK05286.1-2"/>
    <property type="match status" value="1"/>
</dbReference>
<dbReference type="PANTHER" id="PTHR48109:SF4">
    <property type="entry name" value="DIHYDROOROTATE DEHYDROGENASE (QUINONE), MITOCHONDRIAL"/>
    <property type="match status" value="1"/>
</dbReference>
<dbReference type="AlphaFoldDB" id="A0A6S6Y8L6"/>
<feature type="binding site" evidence="13">
    <location>
        <begin position="76"/>
        <end position="80"/>
    </location>
    <ligand>
        <name>FMN</name>
        <dbReference type="ChEBI" id="CHEBI:58210"/>
    </ligand>
</feature>
<evidence type="ECO:0000256" key="13">
    <source>
        <dbReference type="HAMAP-Rule" id="MF_00225"/>
    </source>
</evidence>
<feature type="binding site" evidence="13">
    <location>
        <begin position="332"/>
        <end position="333"/>
    </location>
    <ligand>
        <name>FMN</name>
        <dbReference type="ChEBI" id="CHEBI:58210"/>
    </ligand>
</feature>
<keyword evidence="16" id="KW-1185">Reference proteome</keyword>
<feature type="binding site" evidence="13">
    <location>
        <begin position="125"/>
        <end position="129"/>
    </location>
    <ligand>
        <name>substrate</name>
    </ligand>
</feature>
<dbReference type="PIRSF" id="PIRSF000164">
    <property type="entry name" value="DHO_oxidase"/>
    <property type="match status" value="1"/>
</dbReference>
<feature type="active site" description="Nucleophile" evidence="13">
    <location>
        <position position="189"/>
    </location>
</feature>
<feature type="binding site" evidence="13">
    <location>
        <begin position="260"/>
        <end position="261"/>
    </location>
    <ligand>
        <name>substrate</name>
    </ligand>
</feature>
<accession>A0A6S6Y8L6</accession>
<comment type="cofactor">
    <cofactor evidence="13">
        <name>FMN</name>
        <dbReference type="ChEBI" id="CHEBI:58210"/>
    </cofactor>
    <text evidence="13">Binds 1 FMN per subunit.</text>
</comment>
<evidence type="ECO:0000256" key="6">
    <source>
        <dbReference type="ARBA" id="ARBA00022475"/>
    </source>
</evidence>
<dbReference type="NCBIfam" id="TIGR01036">
    <property type="entry name" value="pyrD_sub2"/>
    <property type="match status" value="1"/>
</dbReference>
<evidence type="ECO:0000259" key="14">
    <source>
        <dbReference type="Pfam" id="PF01180"/>
    </source>
</evidence>
<dbReference type="NCBIfam" id="NF003652">
    <property type="entry name" value="PRK05286.2-5"/>
    <property type="match status" value="1"/>
</dbReference>
<dbReference type="NCBIfam" id="NF003646">
    <property type="entry name" value="PRK05286.1-4"/>
    <property type="match status" value="1"/>
</dbReference>
<evidence type="ECO:0000256" key="11">
    <source>
        <dbReference type="ARBA" id="ARBA00023136"/>
    </source>
</evidence>
<dbReference type="CDD" id="cd04738">
    <property type="entry name" value="DHOD_2_like"/>
    <property type="match status" value="1"/>
</dbReference>
<feature type="binding site" evidence="13">
    <location>
        <position position="231"/>
    </location>
    <ligand>
        <name>FMN</name>
        <dbReference type="ChEBI" id="CHEBI:58210"/>
    </ligand>
</feature>